<dbReference type="InterPro" id="IPR017850">
    <property type="entry name" value="Alkaline_phosphatase_core_sf"/>
</dbReference>
<evidence type="ECO:0008006" key="10">
    <source>
        <dbReference type="Google" id="ProtNLM"/>
    </source>
</evidence>
<dbReference type="InterPro" id="IPR032506">
    <property type="entry name" value="SGSH_C"/>
</dbReference>
<dbReference type="EMBL" id="GEDC01015731">
    <property type="protein sequence ID" value="JAS21567.1"/>
    <property type="molecule type" value="Transcribed_RNA"/>
</dbReference>
<dbReference type="Pfam" id="PF00884">
    <property type="entry name" value="Sulfatase"/>
    <property type="match status" value="1"/>
</dbReference>
<keyword evidence="5" id="KW-0325">Glycoprotein</keyword>
<dbReference type="GO" id="GO:0016250">
    <property type="term" value="F:N-sulfoglucosamine sulfohydrolase activity"/>
    <property type="evidence" value="ECO:0007669"/>
    <property type="project" value="TreeGrafter"/>
</dbReference>
<dbReference type="GO" id="GO:0030200">
    <property type="term" value="P:heparan sulfate proteoglycan catabolic process"/>
    <property type="evidence" value="ECO:0007669"/>
    <property type="project" value="TreeGrafter"/>
</dbReference>
<evidence type="ECO:0000259" key="8">
    <source>
        <dbReference type="Pfam" id="PF16347"/>
    </source>
</evidence>
<evidence type="ECO:0000256" key="1">
    <source>
        <dbReference type="ARBA" id="ARBA00001913"/>
    </source>
</evidence>
<dbReference type="CDD" id="cd16027">
    <property type="entry name" value="SGSH"/>
    <property type="match status" value="1"/>
</dbReference>
<feature type="domain" description="Sulfatase N-terminal" evidence="7">
    <location>
        <begin position="22"/>
        <end position="324"/>
    </location>
</feature>
<keyword evidence="3 6" id="KW-0732">Signal</keyword>
<organism evidence="9">
    <name type="scientific">Clastoptera arizonana</name>
    <name type="common">Arizona spittle bug</name>
    <dbReference type="NCBI Taxonomy" id="38151"/>
    <lineage>
        <taxon>Eukaryota</taxon>
        <taxon>Metazoa</taxon>
        <taxon>Ecdysozoa</taxon>
        <taxon>Arthropoda</taxon>
        <taxon>Hexapoda</taxon>
        <taxon>Insecta</taxon>
        <taxon>Pterygota</taxon>
        <taxon>Neoptera</taxon>
        <taxon>Paraneoptera</taxon>
        <taxon>Hemiptera</taxon>
        <taxon>Auchenorrhyncha</taxon>
        <taxon>Cercopoidea</taxon>
        <taxon>Clastopteridae</taxon>
        <taxon>Clastoptera</taxon>
    </lineage>
</organism>
<dbReference type="InterPro" id="IPR000917">
    <property type="entry name" value="Sulfatase_N"/>
</dbReference>
<dbReference type="InterPro" id="IPR024607">
    <property type="entry name" value="Sulfatase_CS"/>
</dbReference>
<dbReference type="AlphaFoldDB" id="A0A1B6D7A3"/>
<evidence type="ECO:0000256" key="4">
    <source>
        <dbReference type="ARBA" id="ARBA00022801"/>
    </source>
</evidence>
<sequence length="501" mass="57406">MSFLLKLFFTTFIFKNAVCNMKNTLVIIADDGGFEMGTYRNHIVQTPNLDALAKKSLIFNNAYTSVSSCSPSRSAILTGLPSHQNGMYGLHNGVHNFNSLENIKSLPLMLSTRGVRTGIIGKKHVGPKQNFRFDYSETEENNSILQVGRNITKMKLLVREFFSTQNHSKPFFLYIGFHDPHRCGHTHPEYGNFCERFGNGEPGMGLIKDWTPILYQPEQVELPYYVQDTRPAREDIAAQYTTISRLDQGVGLILKELKDSGFDSNTMIIYTSDNGIPFPGGRTNLYDSGIGVPLFISTPEQKRKNEVTYSLSSLLDITPTVLDWHEIKYKRKKTPLTGRSLLPLLDKETVNANETVFASHSLHEITMYYPMRAVRTHAFKLIHNLNYLMPYPIDQDFFLSPSFQDILNNTKEGHPTYWYRSLNDYYFRQQWELFDLKEDPEETTNLAYKSEYKDVFTKLKSQLTDWMKATADPWLCSPSGVLEDAGFFKHSPQCFALNNNT</sequence>
<dbReference type="PANTHER" id="PTHR43108:SF6">
    <property type="entry name" value="N-SULPHOGLUCOSAMINE SULPHOHYDROLASE"/>
    <property type="match status" value="1"/>
</dbReference>
<dbReference type="PANTHER" id="PTHR43108">
    <property type="entry name" value="N-ACETYLGLUCOSAMINE-6-SULFATASE FAMILY MEMBER"/>
    <property type="match status" value="1"/>
</dbReference>
<dbReference type="GO" id="GO:0006027">
    <property type="term" value="P:glycosaminoglycan catabolic process"/>
    <property type="evidence" value="ECO:0007669"/>
    <property type="project" value="TreeGrafter"/>
</dbReference>
<evidence type="ECO:0000256" key="3">
    <source>
        <dbReference type="ARBA" id="ARBA00022729"/>
    </source>
</evidence>
<dbReference type="PROSITE" id="PS00523">
    <property type="entry name" value="SULFATASE_1"/>
    <property type="match status" value="1"/>
</dbReference>
<comment type="similarity">
    <text evidence="2">Belongs to the sulfatase family.</text>
</comment>
<name>A0A1B6D7A3_9HEMI</name>
<feature type="domain" description="N-sulphoglucosamine sulphohydrolase C-terminal" evidence="8">
    <location>
        <begin position="419"/>
        <end position="466"/>
    </location>
</feature>
<keyword evidence="4" id="KW-0378">Hydrolase</keyword>
<accession>A0A1B6D7A3</accession>
<comment type="cofactor">
    <cofactor evidence="1">
        <name>Ca(2+)</name>
        <dbReference type="ChEBI" id="CHEBI:29108"/>
    </cofactor>
</comment>
<evidence type="ECO:0000313" key="9">
    <source>
        <dbReference type="EMBL" id="JAS21567.1"/>
    </source>
</evidence>
<proteinExistence type="inferred from homology"/>
<dbReference type="Pfam" id="PF16347">
    <property type="entry name" value="SGSH_C"/>
    <property type="match status" value="1"/>
</dbReference>
<dbReference type="Gene3D" id="3.40.720.10">
    <property type="entry name" value="Alkaline Phosphatase, subunit A"/>
    <property type="match status" value="1"/>
</dbReference>
<dbReference type="PROSITE" id="PS00149">
    <property type="entry name" value="SULFATASE_2"/>
    <property type="match status" value="1"/>
</dbReference>
<evidence type="ECO:0000256" key="6">
    <source>
        <dbReference type="SAM" id="SignalP"/>
    </source>
</evidence>
<evidence type="ECO:0000259" key="7">
    <source>
        <dbReference type="Pfam" id="PF00884"/>
    </source>
</evidence>
<feature type="chain" id="PRO_5008581007" description="Sulfatase N-terminal domain-containing protein" evidence="6">
    <location>
        <begin position="20"/>
        <end position="501"/>
    </location>
</feature>
<evidence type="ECO:0000256" key="2">
    <source>
        <dbReference type="ARBA" id="ARBA00008779"/>
    </source>
</evidence>
<protein>
    <recommendedName>
        <fullName evidence="10">Sulfatase N-terminal domain-containing protein</fullName>
    </recommendedName>
</protein>
<dbReference type="FunFam" id="3.40.720.10:FF:000026">
    <property type="entry name" value="N-sulphoglucosamine sulphohydrolase"/>
    <property type="match status" value="1"/>
</dbReference>
<evidence type="ECO:0000256" key="5">
    <source>
        <dbReference type="ARBA" id="ARBA00023180"/>
    </source>
</evidence>
<feature type="signal peptide" evidence="6">
    <location>
        <begin position="1"/>
        <end position="19"/>
    </location>
</feature>
<reference evidence="9" key="1">
    <citation type="submission" date="2015-12" db="EMBL/GenBank/DDBJ databases">
        <title>De novo transcriptome assembly of four potential Pierce s Disease insect vectors from Arizona vineyards.</title>
        <authorList>
            <person name="Tassone E.E."/>
        </authorList>
    </citation>
    <scope>NUCLEOTIDE SEQUENCE</scope>
</reference>
<gene>
    <name evidence="9" type="ORF">g.14387</name>
</gene>
<dbReference type="SUPFAM" id="SSF53649">
    <property type="entry name" value="Alkaline phosphatase-like"/>
    <property type="match status" value="1"/>
</dbReference>